<dbReference type="SUPFAM" id="SSF51182">
    <property type="entry name" value="RmlC-like cupins"/>
    <property type="match status" value="1"/>
</dbReference>
<evidence type="ECO:0000259" key="2">
    <source>
        <dbReference type="Pfam" id="PF12973"/>
    </source>
</evidence>
<dbReference type="InterPro" id="IPR011051">
    <property type="entry name" value="RmlC_Cupin_sf"/>
</dbReference>
<feature type="region of interest" description="Disordered" evidence="1">
    <location>
        <begin position="1"/>
        <end position="47"/>
    </location>
</feature>
<dbReference type="Proteomes" id="UP000272400">
    <property type="component" value="Unassembled WGS sequence"/>
</dbReference>
<evidence type="ECO:0000313" key="4">
    <source>
        <dbReference type="Proteomes" id="UP000272400"/>
    </source>
</evidence>
<dbReference type="RefSeq" id="WP_211359536.1">
    <property type="nucleotide sequence ID" value="NZ_RJKE01000001.1"/>
</dbReference>
<dbReference type="Gene3D" id="2.60.120.10">
    <property type="entry name" value="Jelly Rolls"/>
    <property type="match status" value="1"/>
</dbReference>
<evidence type="ECO:0000256" key="1">
    <source>
        <dbReference type="SAM" id="MobiDB-lite"/>
    </source>
</evidence>
<comment type="caution">
    <text evidence="3">The sequence shown here is derived from an EMBL/GenBank/DDBJ whole genome shotgun (WGS) entry which is preliminary data.</text>
</comment>
<sequence length="174" mass="19689">MPEPIRPKRPEGISESEWAENLSEPANYGGEAPDRSREQDVPGPDGEVMGRFREILLQVQDLEWLDKTLEGLSHKPLWRNDDTGASISLVRFKKGSGIPSRHSHASNQFMFCLSGRYTYVPTGLTLTQGSFYWNPKGSLHGPTHADEDTVLLEIYDGPHYPTQPDWYSSEEDTR</sequence>
<organism evidence="3 4">
    <name type="scientific">Actinocorallia herbida</name>
    <dbReference type="NCBI Taxonomy" id="58109"/>
    <lineage>
        <taxon>Bacteria</taxon>
        <taxon>Bacillati</taxon>
        <taxon>Actinomycetota</taxon>
        <taxon>Actinomycetes</taxon>
        <taxon>Streptosporangiales</taxon>
        <taxon>Thermomonosporaceae</taxon>
        <taxon>Actinocorallia</taxon>
    </lineage>
</organism>
<feature type="domain" description="ChrR-like cupin" evidence="2">
    <location>
        <begin position="54"/>
        <end position="157"/>
    </location>
</feature>
<dbReference type="Pfam" id="PF12973">
    <property type="entry name" value="Cupin_7"/>
    <property type="match status" value="1"/>
</dbReference>
<dbReference type="InterPro" id="IPR025979">
    <property type="entry name" value="ChrR-like_cupin_dom"/>
</dbReference>
<accession>A0A3N1CPE5</accession>
<dbReference type="InterPro" id="IPR014710">
    <property type="entry name" value="RmlC-like_jellyroll"/>
</dbReference>
<evidence type="ECO:0000313" key="3">
    <source>
        <dbReference type="EMBL" id="ROO83065.1"/>
    </source>
</evidence>
<gene>
    <name evidence="3" type="ORF">EDD29_0554</name>
</gene>
<name>A0A3N1CPE5_9ACTN</name>
<protein>
    <submittedName>
        <fullName evidence="3">ChrR-like protein with cupin domain</fullName>
    </submittedName>
</protein>
<dbReference type="EMBL" id="RJKE01000001">
    <property type="protein sequence ID" value="ROO83065.1"/>
    <property type="molecule type" value="Genomic_DNA"/>
</dbReference>
<proteinExistence type="predicted"/>
<keyword evidence="4" id="KW-1185">Reference proteome</keyword>
<feature type="compositionally biased region" description="Basic and acidic residues" evidence="1">
    <location>
        <begin position="1"/>
        <end position="12"/>
    </location>
</feature>
<dbReference type="AlphaFoldDB" id="A0A3N1CPE5"/>
<reference evidence="3 4" key="1">
    <citation type="submission" date="2018-11" db="EMBL/GenBank/DDBJ databases">
        <title>Sequencing the genomes of 1000 actinobacteria strains.</title>
        <authorList>
            <person name="Klenk H.-P."/>
        </authorList>
    </citation>
    <scope>NUCLEOTIDE SEQUENCE [LARGE SCALE GENOMIC DNA]</scope>
    <source>
        <strain evidence="3 4">DSM 44254</strain>
    </source>
</reference>